<sequence length="252" mass="26893">MSSLNICGFFCLASGHCVSSTKPNSTFKTYYCIYDTTVQCASAAAVGAELRIYSPMNDVILTDNMIALVFARAHILSSGGTVLLEASHLYPFPHDLSSDSYEDTIANVPSAFIFGVGTVGGGYGMLERPAKFSDAPVEKIKVFDINISDYVRNSTRLSIMQLMQVGPHWMNARVPIAGSTVHFFGPCWLIDPTGKIAISIESIVMNLGGPSVPPQVAPPPDFSSPSKCKCYVAFPSTTSSSVLSAQPGTLAM</sequence>
<protein>
    <submittedName>
        <fullName evidence="1">Uncharacterized protein</fullName>
    </submittedName>
</protein>
<gene>
    <name evidence="1" type="ORF">SCP_1200680</name>
</gene>
<dbReference type="Proteomes" id="UP000287166">
    <property type="component" value="Unassembled WGS sequence"/>
</dbReference>
<keyword evidence="2" id="KW-1185">Reference proteome</keyword>
<dbReference type="RefSeq" id="XP_027618756.1">
    <property type="nucleotide sequence ID" value="XM_027762955.1"/>
</dbReference>
<evidence type="ECO:0000313" key="2">
    <source>
        <dbReference type="Proteomes" id="UP000287166"/>
    </source>
</evidence>
<dbReference type="OrthoDB" id="2801586at2759"/>
<evidence type="ECO:0000313" key="1">
    <source>
        <dbReference type="EMBL" id="GBE87843.1"/>
    </source>
</evidence>
<comment type="caution">
    <text evidence="1">The sequence shown here is derived from an EMBL/GenBank/DDBJ whole genome shotgun (WGS) entry which is preliminary data.</text>
</comment>
<proteinExistence type="predicted"/>
<dbReference type="GeneID" id="38784760"/>
<reference evidence="1 2" key="1">
    <citation type="journal article" date="2018" name="Sci. Rep.">
        <title>Genome sequence of the cauliflower mushroom Sparassis crispa (Hanabiratake) and its association with beneficial usage.</title>
        <authorList>
            <person name="Kiyama R."/>
            <person name="Furutani Y."/>
            <person name="Kawaguchi K."/>
            <person name="Nakanishi T."/>
        </authorList>
    </citation>
    <scope>NUCLEOTIDE SEQUENCE [LARGE SCALE GENOMIC DNA]</scope>
</reference>
<organism evidence="1 2">
    <name type="scientific">Sparassis crispa</name>
    <dbReference type="NCBI Taxonomy" id="139825"/>
    <lineage>
        <taxon>Eukaryota</taxon>
        <taxon>Fungi</taxon>
        <taxon>Dikarya</taxon>
        <taxon>Basidiomycota</taxon>
        <taxon>Agaricomycotina</taxon>
        <taxon>Agaricomycetes</taxon>
        <taxon>Polyporales</taxon>
        <taxon>Sparassidaceae</taxon>
        <taxon>Sparassis</taxon>
    </lineage>
</organism>
<dbReference type="InParanoid" id="A0A401H099"/>
<dbReference type="EMBL" id="BFAD01000012">
    <property type="protein sequence ID" value="GBE87843.1"/>
    <property type="molecule type" value="Genomic_DNA"/>
</dbReference>
<accession>A0A401H099</accession>
<name>A0A401H099_9APHY</name>
<dbReference type="AlphaFoldDB" id="A0A401H099"/>